<evidence type="ECO:0000313" key="2">
    <source>
        <dbReference type="EMBL" id="GHE55430.1"/>
    </source>
</evidence>
<organism evidence="2 3">
    <name type="scientific">Streptomyces longispororuber</name>
    <dbReference type="NCBI Taxonomy" id="68230"/>
    <lineage>
        <taxon>Bacteria</taxon>
        <taxon>Bacillati</taxon>
        <taxon>Actinomycetota</taxon>
        <taxon>Actinomycetes</taxon>
        <taxon>Kitasatosporales</taxon>
        <taxon>Streptomycetaceae</taxon>
        <taxon>Streptomyces</taxon>
    </lineage>
</organism>
<accession>A0A919DL41</accession>
<keyword evidence="3" id="KW-1185">Reference proteome</keyword>
<reference evidence="2" key="2">
    <citation type="submission" date="2020-09" db="EMBL/GenBank/DDBJ databases">
        <authorList>
            <person name="Sun Q."/>
            <person name="Ohkuma M."/>
        </authorList>
    </citation>
    <scope>NUCLEOTIDE SEQUENCE</scope>
    <source>
        <strain evidence="2">JCM 4784</strain>
    </source>
</reference>
<evidence type="ECO:0000256" key="1">
    <source>
        <dbReference type="SAM" id="MobiDB-lite"/>
    </source>
</evidence>
<name>A0A919DL41_9ACTN</name>
<gene>
    <name evidence="2" type="ORF">GCM10018785_25990</name>
</gene>
<dbReference type="AlphaFoldDB" id="A0A919DL41"/>
<comment type="caution">
    <text evidence="2">The sequence shown here is derived from an EMBL/GenBank/DDBJ whole genome shotgun (WGS) entry which is preliminary data.</text>
</comment>
<reference evidence="2" key="1">
    <citation type="journal article" date="2014" name="Int. J. Syst. Evol. Microbiol.">
        <title>Complete genome sequence of Corynebacterium casei LMG S-19264T (=DSM 44701T), isolated from a smear-ripened cheese.</title>
        <authorList>
            <consortium name="US DOE Joint Genome Institute (JGI-PGF)"/>
            <person name="Walter F."/>
            <person name="Albersmeier A."/>
            <person name="Kalinowski J."/>
            <person name="Ruckert C."/>
        </authorList>
    </citation>
    <scope>NUCLEOTIDE SEQUENCE</scope>
    <source>
        <strain evidence="2">JCM 4784</strain>
    </source>
</reference>
<dbReference type="Proteomes" id="UP000608024">
    <property type="component" value="Unassembled WGS sequence"/>
</dbReference>
<dbReference type="EMBL" id="BNBT01000030">
    <property type="protein sequence ID" value="GHE55430.1"/>
    <property type="molecule type" value="Genomic_DNA"/>
</dbReference>
<proteinExistence type="predicted"/>
<sequence length="77" mass="8061">MSGCTRMCAAMSLYDQSLRSVISGSSLCAPRAAERPTGELGAALVVTQPVPRERRRVTAGEGLSTGCDQKPAQVSHV</sequence>
<evidence type="ECO:0000313" key="3">
    <source>
        <dbReference type="Proteomes" id="UP000608024"/>
    </source>
</evidence>
<feature type="region of interest" description="Disordered" evidence="1">
    <location>
        <begin position="55"/>
        <end position="77"/>
    </location>
</feature>
<protein>
    <submittedName>
        <fullName evidence="2">Uncharacterized protein</fullName>
    </submittedName>
</protein>